<comment type="caution">
    <text evidence="2">The sequence shown here is derived from an EMBL/GenBank/DDBJ whole genome shotgun (WGS) entry which is preliminary data.</text>
</comment>
<dbReference type="AlphaFoldDB" id="A0A2M7DMF2"/>
<evidence type="ECO:0000313" key="2">
    <source>
        <dbReference type="EMBL" id="PIV50940.1"/>
    </source>
</evidence>
<dbReference type="Proteomes" id="UP000228896">
    <property type="component" value="Unassembled WGS sequence"/>
</dbReference>
<name>A0A2M7DMF2_9BACT</name>
<sequence length="206" mass="24629">MTLLYILLAIIAYILWRIYRQKEEEKEQIADEKYDAEWEAKKKEEHKDYPHLIGNIDYTWLKLFGKLYIEKNISHLNAAFSMYLKESNNTKLDMEVDMLFNSVWDLTEELLEHLETYHESTKYENEIAIITYWQLIAEEAESFVGKDMEAIKKAFRTTPFTDIEKISSFFPKKDNHPDKELSFRDEKGEFPRESKGSKLIHDRITV</sequence>
<evidence type="ECO:0000256" key="1">
    <source>
        <dbReference type="SAM" id="MobiDB-lite"/>
    </source>
</evidence>
<accession>A0A2M7DMF2</accession>
<proteinExistence type="predicted"/>
<evidence type="ECO:0000313" key="3">
    <source>
        <dbReference type="Proteomes" id="UP000228896"/>
    </source>
</evidence>
<dbReference type="EMBL" id="PETS01000093">
    <property type="protein sequence ID" value="PIV50940.1"/>
    <property type="molecule type" value="Genomic_DNA"/>
</dbReference>
<protein>
    <submittedName>
        <fullName evidence="2">Uncharacterized protein</fullName>
    </submittedName>
</protein>
<reference evidence="3" key="1">
    <citation type="submission" date="2017-09" db="EMBL/GenBank/DDBJ databases">
        <title>Depth-based differentiation of microbial function through sediment-hosted aquifers and enrichment of novel symbionts in the deep terrestrial subsurface.</title>
        <authorList>
            <person name="Probst A.J."/>
            <person name="Ladd B."/>
            <person name="Jarett J.K."/>
            <person name="Geller-Mcgrath D.E."/>
            <person name="Sieber C.M.K."/>
            <person name="Emerson J.B."/>
            <person name="Anantharaman K."/>
            <person name="Thomas B.C."/>
            <person name="Malmstrom R."/>
            <person name="Stieglmeier M."/>
            <person name="Klingl A."/>
            <person name="Woyke T."/>
            <person name="Ryan C.M."/>
            <person name="Banfield J.F."/>
        </authorList>
    </citation>
    <scope>NUCLEOTIDE SEQUENCE [LARGE SCALE GENOMIC DNA]</scope>
</reference>
<feature type="region of interest" description="Disordered" evidence="1">
    <location>
        <begin position="174"/>
        <end position="206"/>
    </location>
</feature>
<gene>
    <name evidence="2" type="ORF">COS18_03595</name>
</gene>
<organism evidence="2 3">
    <name type="scientific">Candidatus Falkowbacteria bacterium CG02_land_8_20_14_3_00_36_14</name>
    <dbReference type="NCBI Taxonomy" id="1974560"/>
    <lineage>
        <taxon>Bacteria</taxon>
        <taxon>Candidatus Falkowiibacteriota</taxon>
    </lineage>
</organism>